<dbReference type="Pfam" id="PF01663">
    <property type="entry name" value="Phosphodiest"/>
    <property type="match status" value="1"/>
</dbReference>
<evidence type="ECO:0000313" key="8">
    <source>
        <dbReference type="EMBL" id="RIA35415.1"/>
    </source>
</evidence>
<evidence type="ECO:0000256" key="6">
    <source>
        <dbReference type="PIRSR" id="PIRSR031924-51"/>
    </source>
</evidence>
<name>A0A397NL42_9SPHN</name>
<keyword evidence="9" id="KW-1185">Reference proteome</keyword>
<dbReference type="PIRSF" id="PIRSF031924">
    <property type="entry name" value="Pi-irrepressible_AP"/>
    <property type="match status" value="1"/>
</dbReference>
<feature type="chain" id="PRO_5017408351" description="Alkaline phosphatase" evidence="7">
    <location>
        <begin position="23"/>
        <end position="552"/>
    </location>
</feature>
<dbReference type="InterPro" id="IPR002591">
    <property type="entry name" value="Phosphodiest/P_Trfase"/>
</dbReference>
<comment type="caution">
    <text evidence="8">The sequence shown here is derived from an EMBL/GenBank/DDBJ whole genome shotgun (WGS) entry which is preliminary data.</text>
</comment>
<feature type="active site" description="Phosphothreonine intermediate" evidence="5">
    <location>
        <position position="88"/>
    </location>
</feature>
<dbReference type="AlphaFoldDB" id="A0A397NL42"/>
<keyword evidence="4" id="KW-0862">Zinc</keyword>
<comment type="function">
    <text evidence="4">Alkaline phosphatase with broad substrate specificity.</text>
</comment>
<dbReference type="Gene3D" id="3.30.1360.150">
    <property type="match status" value="1"/>
</dbReference>
<dbReference type="InterPro" id="IPR026263">
    <property type="entry name" value="Alkaline_phosphatase_prok"/>
</dbReference>
<feature type="signal peptide" evidence="7">
    <location>
        <begin position="1"/>
        <end position="22"/>
    </location>
</feature>
<dbReference type="PANTHER" id="PTHR10151">
    <property type="entry name" value="ECTONUCLEOTIDE PYROPHOSPHATASE/PHOSPHODIESTERASE"/>
    <property type="match status" value="1"/>
</dbReference>
<protein>
    <recommendedName>
        <fullName evidence="4">Alkaline phosphatase</fullName>
        <ecNumber evidence="4">3.1.3.1</ecNumber>
    </recommendedName>
</protein>
<dbReference type="InterPro" id="IPR017850">
    <property type="entry name" value="Alkaline_phosphatase_core_sf"/>
</dbReference>
<dbReference type="EC" id="3.1.3.1" evidence="4"/>
<dbReference type="Gene3D" id="3.40.720.10">
    <property type="entry name" value="Alkaline Phosphatase, subunit A"/>
    <property type="match status" value="1"/>
</dbReference>
<dbReference type="SUPFAM" id="SSF53649">
    <property type="entry name" value="Alkaline phosphatase-like"/>
    <property type="match status" value="1"/>
</dbReference>
<organism evidence="8 9">
    <name type="scientific">Hephaestia caeni</name>
    <dbReference type="NCBI Taxonomy" id="645617"/>
    <lineage>
        <taxon>Bacteria</taxon>
        <taxon>Pseudomonadati</taxon>
        <taxon>Pseudomonadota</taxon>
        <taxon>Alphaproteobacteria</taxon>
        <taxon>Sphingomonadales</taxon>
        <taxon>Sphingomonadaceae</taxon>
        <taxon>Hephaestia</taxon>
    </lineage>
</organism>
<reference evidence="8 9" key="1">
    <citation type="submission" date="2018-08" db="EMBL/GenBank/DDBJ databases">
        <title>Genomic Encyclopedia of Type Strains, Phase IV (KMG-IV): sequencing the most valuable type-strain genomes for metagenomic binning, comparative biology and taxonomic classification.</title>
        <authorList>
            <person name="Goeker M."/>
        </authorList>
    </citation>
    <scope>NUCLEOTIDE SEQUENCE [LARGE SCALE GENOMIC DNA]</scope>
    <source>
        <strain evidence="8 9">DSM 25527</strain>
    </source>
</reference>
<dbReference type="GO" id="GO:0004035">
    <property type="term" value="F:alkaline phosphatase activity"/>
    <property type="evidence" value="ECO:0007669"/>
    <property type="project" value="UniProtKB-EC"/>
</dbReference>
<keyword evidence="1 5" id="KW-0597">Phosphoprotein</keyword>
<sequence>MKKSLVSMVALALGAAAAPGIAQDSPPATTAPAPAMATAPKLLVVISVDQFSADLFAEYRNHFTGGFARLLDGAVFPSGYQSHASTVTCTGHSTILTGMRPMHTGIIANDWIDFSSPLDDKEIYCVEDESVPGSTNDKYTVSPDHLMVPTLGERMKAADPATRVVSVAGKDRSAVLMGGHKVDEMWWWDRDSFVTYAGRATPPVVARANKAVAAEIARPQPPLELPDFCRAKDRAIPLGEGKTVGTGRFARAAGDVSGFGNSPAKDGATLALAAGLIQAMKLGQGPQTDIIDIGASATDHVGHKYGTEGTEMCLQLASLDRDLGDFFAQLDAMGIDYAVALTADHGGNDLPERQREQAMPMAERLAKSFNPDTIGKAVGATLGLSGKLLAYSSGNFYVTPDVPAAKKQAVIAETKKVLLAQPQVAAVFTGAEIAASPDPAGPADTWPLIMRAKASYYPGRSGDLVVALKPLVTPISDPTRGSVATHGSFWDYDRRVPILFWRKGMTGFEQPHAIETVDIAPTLAALAHVATGAPKMDGRCLDLDAGPGSTCR</sequence>
<dbReference type="RefSeq" id="WP_425454971.1">
    <property type="nucleotide sequence ID" value="NZ_QXDC01000006.1"/>
</dbReference>
<keyword evidence="2 4" id="KW-0479">Metal-binding</keyword>
<proteinExistence type="predicted"/>
<comment type="catalytic activity">
    <reaction evidence="4">
        <text>a phosphate monoester + H2O = an alcohol + phosphate</text>
        <dbReference type="Rhea" id="RHEA:15017"/>
        <dbReference type="ChEBI" id="CHEBI:15377"/>
        <dbReference type="ChEBI" id="CHEBI:30879"/>
        <dbReference type="ChEBI" id="CHEBI:43474"/>
        <dbReference type="ChEBI" id="CHEBI:67140"/>
        <dbReference type="EC" id="3.1.3.1"/>
    </reaction>
</comment>
<evidence type="ECO:0000256" key="3">
    <source>
        <dbReference type="ARBA" id="ARBA00022729"/>
    </source>
</evidence>
<evidence type="ECO:0000256" key="2">
    <source>
        <dbReference type="ARBA" id="ARBA00022723"/>
    </source>
</evidence>
<dbReference type="EMBL" id="QXDC01000006">
    <property type="protein sequence ID" value="RIA35415.1"/>
    <property type="molecule type" value="Genomic_DNA"/>
</dbReference>
<dbReference type="CDD" id="cd16016">
    <property type="entry name" value="AP-SPAP"/>
    <property type="match status" value="1"/>
</dbReference>
<dbReference type="Proteomes" id="UP000266568">
    <property type="component" value="Unassembled WGS sequence"/>
</dbReference>
<feature type="binding site" evidence="6">
    <location>
        <position position="109"/>
    </location>
    <ligand>
        <name>substrate</name>
    </ligand>
</feature>
<evidence type="ECO:0000313" key="9">
    <source>
        <dbReference type="Proteomes" id="UP000266568"/>
    </source>
</evidence>
<accession>A0A397NL42</accession>
<evidence type="ECO:0000256" key="7">
    <source>
        <dbReference type="SAM" id="SignalP"/>
    </source>
</evidence>
<dbReference type="PANTHER" id="PTHR10151:SF120">
    <property type="entry name" value="BIS(5'-ADENOSYL)-TRIPHOSPHATASE"/>
    <property type="match status" value="1"/>
</dbReference>
<evidence type="ECO:0000256" key="5">
    <source>
        <dbReference type="PIRSR" id="PIRSR031924-50"/>
    </source>
</evidence>
<evidence type="ECO:0000256" key="4">
    <source>
        <dbReference type="PIRNR" id="PIRNR031924"/>
    </source>
</evidence>
<feature type="binding site" evidence="6">
    <location>
        <begin position="170"/>
        <end position="172"/>
    </location>
    <ligand>
        <name>substrate</name>
    </ligand>
</feature>
<evidence type="ECO:0000256" key="1">
    <source>
        <dbReference type="ARBA" id="ARBA00022553"/>
    </source>
</evidence>
<keyword evidence="3 7" id="KW-0732">Signal</keyword>
<gene>
    <name evidence="8" type="ORF">DFR49_4192</name>
</gene>
<dbReference type="GO" id="GO:0046872">
    <property type="term" value="F:metal ion binding"/>
    <property type="evidence" value="ECO:0007669"/>
    <property type="project" value="UniProtKB-KW"/>
</dbReference>
<comment type="cofactor">
    <cofactor evidence="4">
        <name>Zn(2+)</name>
        <dbReference type="ChEBI" id="CHEBI:29105"/>
    </cofactor>
    <text evidence="4">Binds 2 Zn(2+) ions.</text>
</comment>